<reference evidence="2 3" key="1">
    <citation type="submission" date="2019-02" db="EMBL/GenBank/DDBJ databases">
        <title>Deep-cultivation of Planctomycetes and their phenomic and genomic characterization uncovers novel biology.</title>
        <authorList>
            <person name="Wiegand S."/>
            <person name="Jogler M."/>
            <person name="Boedeker C."/>
            <person name="Pinto D."/>
            <person name="Vollmers J."/>
            <person name="Rivas-Marin E."/>
            <person name="Kohn T."/>
            <person name="Peeters S.H."/>
            <person name="Heuer A."/>
            <person name="Rast P."/>
            <person name="Oberbeckmann S."/>
            <person name="Bunk B."/>
            <person name="Jeske O."/>
            <person name="Meyerdierks A."/>
            <person name="Storesund J.E."/>
            <person name="Kallscheuer N."/>
            <person name="Luecker S."/>
            <person name="Lage O.M."/>
            <person name="Pohl T."/>
            <person name="Merkel B.J."/>
            <person name="Hornburger P."/>
            <person name="Mueller R.-W."/>
            <person name="Bruemmer F."/>
            <person name="Labrenz M."/>
            <person name="Spormann A.M."/>
            <person name="Op den Camp H."/>
            <person name="Overmann J."/>
            <person name="Amann R."/>
            <person name="Jetten M.S.M."/>
            <person name="Mascher T."/>
            <person name="Medema M.H."/>
            <person name="Devos D.P."/>
            <person name="Kaster A.-K."/>
            <person name="Ovreas L."/>
            <person name="Rohde M."/>
            <person name="Galperin M.Y."/>
            <person name="Jogler C."/>
        </authorList>
    </citation>
    <scope>NUCLEOTIDE SEQUENCE [LARGE SCALE GENOMIC DNA]</scope>
    <source>
        <strain evidence="2 3">I41</strain>
    </source>
</reference>
<feature type="transmembrane region" description="Helical" evidence="1">
    <location>
        <begin position="118"/>
        <end position="139"/>
    </location>
</feature>
<keyword evidence="1" id="KW-0812">Transmembrane</keyword>
<feature type="transmembrane region" description="Helical" evidence="1">
    <location>
        <begin position="6"/>
        <end position="27"/>
    </location>
</feature>
<evidence type="ECO:0000313" key="3">
    <source>
        <dbReference type="Proteomes" id="UP000317909"/>
    </source>
</evidence>
<evidence type="ECO:0000256" key="1">
    <source>
        <dbReference type="SAM" id="Phobius"/>
    </source>
</evidence>
<accession>A0A517TZK0</accession>
<keyword evidence="3" id="KW-1185">Reference proteome</keyword>
<keyword evidence="1" id="KW-1133">Transmembrane helix</keyword>
<gene>
    <name evidence="2" type="ORF">I41_29830</name>
</gene>
<dbReference type="KEGG" id="llh:I41_29830"/>
<evidence type="ECO:0000313" key="2">
    <source>
        <dbReference type="EMBL" id="QDT73792.1"/>
    </source>
</evidence>
<keyword evidence="1" id="KW-0472">Membrane</keyword>
<dbReference type="AlphaFoldDB" id="A0A517TZK0"/>
<protein>
    <submittedName>
        <fullName evidence="2">Uncharacterized protein</fullName>
    </submittedName>
</protein>
<feature type="transmembrane region" description="Helical" evidence="1">
    <location>
        <begin position="145"/>
        <end position="168"/>
    </location>
</feature>
<organism evidence="2 3">
    <name type="scientific">Lacipirellula limnantheis</name>
    <dbReference type="NCBI Taxonomy" id="2528024"/>
    <lineage>
        <taxon>Bacteria</taxon>
        <taxon>Pseudomonadati</taxon>
        <taxon>Planctomycetota</taxon>
        <taxon>Planctomycetia</taxon>
        <taxon>Pirellulales</taxon>
        <taxon>Lacipirellulaceae</taxon>
        <taxon>Lacipirellula</taxon>
    </lineage>
</organism>
<name>A0A517TZK0_9BACT</name>
<dbReference type="Proteomes" id="UP000317909">
    <property type="component" value="Chromosome"/>
</dbReference>
<proteinExistence type="predicted"/>
<dbReference type="RefSeq" id="WP_145433417.1">
    <property type="nucleotide sequence ID" value="NZ_CP036339.1"/>
</dbReference>
<dbReference type="EMBL" id="CP036339">
    <property type="protein sequence ID" value="QDT73792.1"/>
    <property type="molecule type" value="Genomic_DNA"/>
</dbReference>
<sequence length="169" mass="19150">MLNGRYFRRLSAIACFALCALAVVLWIRSYRWHDGANICYAAGQSVKIGVQQYPAYRYVSANTSLGIVSINVNPAYLNPVDRLSAGVNYFSTEVDDDWWWKREVKFGFAYKSWRRGHLLAVPFWFLSLLTAAAGTLLWMQRPYRFTLRGALVATTLIAIILGIGMASIR</sequence>